<proteinExistence type="predicted"/>
<feature type="compositionally biased region" description="Basic and acidic residues" evidence="3">
    <location>
        <begin position="129"/>
        <end position="150"/>
    </location>
</feature>
<evidence type="ECO:0000256" key="2">
    <source>
        <dbReference type="ARBA" id="ARBA00022737"/>
    </source>
</evidence>
<dbReference type="PANTHER" id="PTHR24366:SF96">
    <property type="entry name" value="LEUCINE RICH REPEAT CONTAINING 53"/>
    <property type="match status" value="1"/>
</dbReference>
<feature type="compositionally biased region" description="Acidic residues" evidence="3">
    <location>
        <begin position="416"/>
        <end position="430"/>
    </location>
</feature>
<evidence type="ECO:0000256" key="3">
    <source>
        <dbReference type="SAM" id="MobiDB-lite"/>
    </source>
</evidence>
<keyword evidence="2" id="KW-0677">Repeat</keyword>
<dbReference type="InterPro" id="IPR003591">
    <property type="entry name" value="Leu-rich_rpt_typical-subtyp"/>
</dbReference>
<protein>
    <submittedName>
        <fullName evidence="4">Uncharacterized protein</fullName>
    </submittedName>
</protein>
<dbReference type="AlphaFoldDB" id="A0AAW0XP85"/>
<dbReference type="InterPro" id="IPR001611">
    <property type="entry name" value="Leu-rich_rpt"/>
</dbReference>
<dbReference type="SMART" id="SM00369">
    <property type="entry name" value="LRR_TYP"/>
    <property type="match status" value="2"/>
</dbReference>
<reference evidence="4 5" key="1">
    <citation type="journal article" date="2024" name="BMC Genomics">
        <title>Genome assembly of redclaw crayfish (Cherax quadricarinatus) provides insights into its immune adaptation and hypoxia tolerance.</title>
        <authorList>
            <person name="Liu Z."/>
            <person name="Zheng J."/>
            <person name="Li H."/>
            <person name="Fang K."/>
            <person name="Wang S."/>
            <person name="He J."/>
            <person name="Zhou D."/>
            <person name="Weng S."/>
            <person name="Chi M."/>
            <person name="Gu Z."/>
            <person name="He J."/>
            <person name="Li F."/>
            <person name="Wang M."/>
        </authorList>
    </citation>
    <scope>NUCLEOTIDE SEQUENCE [LARGE SCALE GENOMIC DNA]</scope>
    <source>
        <strain evidence="4">ZL_2023a</strain>
    </source>
</reference>
<feature type="compositionally biased region" description="Polar residues" evidence="3">
    <location>
        <begin position="75"/>
        <end position="90"/>
    </location>
</feature>
<comment type="caution">
    <text evidence="4">The sequence shown here is derived from an EMBL/GenBank/DDBJ whole genome shotgun (WGS) entry which is preliminary data.</text>
</comment>
<name>A0AAW0XP85_CHEQU</name>
<evidence type="ECO:0000256" key="1">
    <source>
        <dbReference type="ARBA" id="ARBA00022614"/>
    </source>
</evidence>
<dbReference type="Pfam" id="PF13855">
    <property type="entry name" value="LRR_8"/>
    <property type="match status" value="1"/>
</dbReference>
<feature type="region of interest" description="Disordered" evidence="3">
    <location>
        <begin position="1"/>
        <end position="223"/>
    </location>
</feature>
<dbReference type="Gene3D" id="3.80.10.10">
    <property type="entry name" value="Ribonuclease Inhibitor"/>
    <property type="match status" value="1"/>
</dbReference>
<feature type="compositionally biased region" description="Acidic residues" evidence="3">
    <location>
        <begin position="451"/>
        <end position="460"/>
    </location>
</feature>
<feature type="region of interest" description="Disordered" evidence="3">
    <location>
        <begin position="384"/>
        <end position="403"/>
    </location>
</feature>
<dbReference type="EMBL" id="JARKIK010000030">
    <property type="protein sequence ID" value="KAK8741586.1"/>
    <property type="molecule type" value="Genomic_DNA"/>
</dbReference>
<feature type="region of interest" description="Disordered" evidence="3">
    <location>
        <begin position="659"/>
        <end position="689"/>
    </location>
</feature>
<keyword evidence="5" id="KW-1185">Reference proteome</keyword>
<organism evidence="4 5">
    <name type="scientific">Cherax quadricarinatus</name>
    <name type="common">Australian red claw crayfish</name>
    <dbReference type="NCBI Taxonomy" id="27406"/>
    <lineage>
        <taxon>Eukaryota</taxon>
        <taxon>Metazoa</taxon>
        <taxon>Ecdysozoa</taxon>
        <taxon>Arthropoda</taxon>
        <taxon>Crustacea</taxon>
        <taxon>Multicrustacea</taxon>
        <taxon>Malacostraca</taxon>
        <taxon>Eumalacostraca</taxon>
        <taxon>Eucarida</taxon>
        <taxon>Decapoda</taxon>
        <taxon>Pleocyemata</taxon>
        <taxon>Astacidea</taxon>
        <taxon>Parastacoidea</taxon>
        <taxon>Parastacidae</taxon>
        <taxon>Cherax</taxon>
    </lineage>
</organism>
<feature type="compositionally biased region" description="Acidic residues" evidence="3">
    <location>
        <begin position="659"/>
        <end position="668"/>
    </location>
</feature>
<sequence length="689" mass="75286">DDFSDQSDVTNVSASQSNTSYGSFSQSRDSDNNVNEQSQDENENSVDTAIDISDNLFSTHVSVEEEECSPPHRLVTQSSKDSAFGSSTDGMNKDVADDNSVQALPLDTPREPLEEPEDLGNDSDTGSETSERISPDLHRNSDEGDREKQESTIIPSKLGADDALSASKKEEATSRMAATPPRGSPVLQETGGTLTTTTSESPGQKHNPTIIPPTIVTSDLTKGDPVTGSCRSVVNLQEVIDLRVVEAQRSGHLDLSNLGLPFFPSAVLLADGSMIHRVSLQDNQLVELTGSSLTQLTSVTWLDLRYNLLSDLPREVACLSRLQVLLLQGNRLTSLPASLGTLPELATLQVSDNPIIFPPPDVIKGGTRVILRFLKEKCAASENNESLTNPCTADEDHPGGNHKILASNARERSESWEEEEEEDSSFDNEENGGGVERCGSARTWYGWDGGSEGDTEDSESDQNSRRRQKRGSENESKDDEDEEKGDNPPSLSTNFRIAITKGVEEQHDLHLSLQQRPDSESDTLGRASSPASACLLTPNFDFPTRPEFDVTREDATCERGLGHDPRGPEDNTPGVTWSCDCVQDTSCISPDSRMRILNRLPDSKHRFPNSFSSPRADSLQSFLLPVGSIMVPSEALSHIEGHRRTIHLHLQGDPHQLEDDMESLEGDLGEGYRRPLSEALSHTDDDCQR</sequence>
<accession>A0AAW0XP85</accession>
<feature type="compositionally biased region" description="Basic and acidic residues" evidence="3">
    <location>
        <begin position="670"/>
        <end position="689"/>
    </location>
</feature>
<feature type="region of interest" description="Disordered" evidence="3">
    <location>
        <begin position="408"/>
        <end position="493"/>
    </location>
</feature>
<feature type="non-terminal residue" evidence="4">
    <location>
        <position position="1"/>
    </location>
</feature>
<dbReference type="SUPFAM" id="SSF52058">
    <property type="entry name" value="L domain-like"/>
    <property type="match status" value="1"/>
</dbReference>
<dbReference type="PROSITE" id="PS51450">
    <property type="entry name" value="LRR"/>
    <property type="match status" value="1"/>
</dbReference>
<dbReference type="PANTHER" id="PTHR24366">
    <property type="entry name" value="IG(IMMUNOGLOBULIN) AND LRR(LEUCINE RICH REPEAT) DOMAINS"/>
    <property type="match status" value="1"/>
</dbReference>
<feature type="compositionally biased region" description="Polar residues" evidence="3">
    <location>
        <begin position="1"/>
        <end position="37"/>
    </location>
</feature>
<evidence type="ECO:0000313" key="5">
    <source>
        <dbReference type="Proteomes" id="UP001445076"/>
    </source>
</evidence>
<dbReference type="Proteomes" id="UP001445076">
    <property type="component" value="Unassembled WGS sequence"/>
</dbReference>
<gene>
    <name evidence="4" type="ORF">OTU49_002283</name>
</gene>
<dbReference type="InterPro" id="IPR032675">
    <property type="entry name" value="LRR_dom_sf"/>
</dbReference>
<keyword evidence="1" id="KW-0433">Leucine-rich repeat</keyword>
<feature type="non-terminal residue" evidence="4">
    <location>
        <position position="689"/>
    </location>
</feature>
<evidence type="ECO:0000313" key="4">
    <source>
        <dbReference type="EMBL" id="KAK8741586.1"/>
    </source>
</evidence>